<dbReference type="Proteomes" id="UP001050691">
    <property type="component" value="Unassembled WGS sequence"/>
</dbReference>
<gene>
    <name evidence="4" type="ORF">Clacol_004753</name>
</gene>
<organism evidence="4 5">
    <name type="scientific">Clathrus columnatus</name>
    <dbReference type="NCBI Taxonomy" id="1419009"/>
    <lineage>
        <taxon>Eukaryota</taxon>
        <taxon>Fungi</taxon>
        <taxon>Dikarya</taxon>
        <taxon>Basidiomycota</taxon>
        <taxon>Agaricomycotina</taxon>
        <taxon>Agaricomycetes</taxon>
        <taxon>Phallomycetidae</taxon>
        <taxon>Phallales</taxon>
        <taxon>Clathraceae</taxon>
        <taxon>Clathrus</taxon>
    </lineage>
</organism>
<dbReference type="GO" id="GO:0042407">
    <property type="term" value="P:cristae formation"/>
    <property type="evidence" value="ECO:0007669"/>
    <property type="project" value="TreeGrafter"/>
</dbReference>
<protein>
    <submittedName>
        <fullName evidence="4">Uncharacterized protein</fullName>
    </submittedName>
</protein>
<dbReference type="Pfam" id="PF09729">
    <property type="entry name" value="Gti1_Pac2"/>
    <property type="match status" value="1"/>
</dbReference>
<keyword evidence="5" id="KW-1185">Reference proteome</keyword>
<evidence type="ECO:0000259" key="3">
    <source>
        <dbReference type="Pfam" id="PF22774"/>
    </source>
</evidence>
<name>A0AAV5AAC4_9AGAM</name>
<dbReference type="Pfam" id="PF11875">
    <property type="entry name" value="DnaJ-like_C11_C"/>
    <property type="match status" value="1"/>
</dbReference>
<proteinExistence type="predicted"/>
<dbReference type="AlphaFoldDB" id="A0AAV5AAC4"/>
<dbReference type="Pfam" id="PF22774">
    <property type="entry name" value="DNAJC11_beta-barrel"/>
    <property type="match status" value="1"/>
</dbReference>
<evidence type="ECO:0000313" key="5">
    <source>
        <dbReference type="Proteomes" id="UP001050691"/>
    </source>
</evidence>
<feature type="domain" description="DnaJ-like protein C11 C-terminal" evidence="2">
    <location>
        <begin position="365"/>
        <end position="485"/>
    </location>
</feature>
<dbReference type="InterPro" id="IPR018608">
    <property type="entry name" value="Gti1/Pac2"/>
</dbReference>
<dbReference type="InterPro" id="IPR052243">
    <property type="entry name" value="Mito_inner_membrane_organizer"/>
</dbReference>
<evidence type="ECO:0000259" key="2">
    <source>
        <dbReference type="Pfam" id="PF11875"/>
    </source>
</evidence>
<dbReference type="PANTHER" id="PTHR44157:SF1">
    <property type="entry name" value="DNAJ HOMOLOG SUBFAMILY C MEMBER 11"/>
    <property type="match status" value="1"/>
</dbReference>
<keyword evidence="1" id="KW-0143">Chaperone</keyword>
<evidence type="ECO:0000256" key="1">
    <source>
        <dbReference type="ARBA" id="ARBA00023186"/>
    </source>
</evidence>
<dbReference type="EMBL" id="BPWL01000005">
    <property type="protein sequence ID" value="GJJ10527.1"/>
    <property type="molecule type" value="Genomic_DNA"/>
</dbReference>
<sequence length="806" mass="89931">MDPVRRQIYDSLGEKGLVASNALQKRFNSVDELRFELERLLKKKNDTFSFISKGQLTCGLDATGALKTEGIKKKAQGIKKTLLRVEHKMGVRKLLINIDNTTDILSQLRFSNNTDVTLTGEMQASPLFSSGQNAGNLIGTIRHQFSPRIEFQGSANLYRSHKLNLKTAYSDDDNSLAARVEILPWRFPRFALEIQRRLFPTSHTTGTLTVTTGRIPTFTAMIGIPLESDRMFMWGAGVRAAPLPSLIVDATTKSIAGGLRGRLAAEWGLLGLKGTVYGLWSGPQDSVVSVAVGSGNVGPLYTEISIQISGHQLAFPIILSYEADVMIGLCAMLVPSAMAGLTHSLLIRPWLRARRLSQLQNTLKIHGERIKQKKKDTEQTIDMLSDHAHRRVEHERNIGGLVILKGTYIAGGEEDEEMLSIDVTVPLQVQVHDSQLIIPGGRSKAGLVGFYDPLPGTRKRLKIEYLFHEAFHVVDVEDLSPIILPLRAPPFTQYPLPAAMQQLPTCTNTRIITTDDAHRIFHAAGVLRILGPMVHRRLDAEERRYVRPGSVFVWEERSTTSEAAGLGIERWTDGLRWGPSRVRDFLFYQEKFTKAEGNEVLTKQTYSAWVNLPTGPKKWHLSKTQFPFIILNDPVLSLTLLIFLPSRDIPAAYFTQATINSMKTVDDIPCMKSVTAPPGMYRRSRCGKKRKETRRLYPVDLPSPVSDPHSSGDEPPYPLCVPFDSLVASPTPPPFVSVFSEHDGNNEEDSLSKSIRNRNQITINKFTCEKRKVINGLAPLSYLQSLHHPRRSPADEVVLRAFASIN</sequence>
<dbReference type="PANTHER" id="PTHR44157">
    <property type="entry name" value="DNAJ HOMOLOG SUBFAMILY C MEMBER 11"/>
    <property type="match status" value="1"/>
</dbReference>
<comment type="caution">
    <text evidence="4">The sequence shown here is derived from an EMBL/GenBank/DDBJ whole genome shotgun (WGS) entry which is preliminary data.</text>
</comment>
<dbReference type="InterPro" id="IPR024586">
    <property type="entry name" value="DnaJ-like_C11_C"/>
</dbReference>
<feature type="domain" description="DNAJC11-like beta-barrel" evidence="3">
    <location>
        <begin position="108"/>
        <end position="295"/>
    </location>
</feature>
<dbReference type="GO" id="GO:0005739">
    <property type="term" value="C:mitochondrion"/>
    <property type="evidence" value="ECO:0007669"/>
    <property type="project" value="GOC"/>
</dbReference>
<dbReference type="InterPro" id="IPR055225">
    <property type="entry name" value="DNAJC11-like_beta-barrel"/>
</dbReference>
<reference evidence="4" key="1">
    <citation type="submission" date="2021-10" db="EMBL/GenBank/DDBJ databases">
        <title>De novo Genome Assembly of Clathrus columnatus (Basidiomycota, Fungi) Using Illumina and Nanopore Sequence Data.</title>
        <authorList>
            <person name="Ogiso-Tanaka E."/>
            <person name="Itagaki H."/>
            <person name="Hosoya T."/>
            <person name="Hosaka K."/>
        </authorList>
    </citation>
    <scope>NUCLEOTIDE SEQUENCE</scope>
    <source>
        <strain evidence="4">MO-923</strain>
    </source>
</reference>
<evidence type="ECO:0000313" key="4">
    <source>
        <dbReference type="EMBL" id="GJJ10527.1"/>
    </source>
</evidence>
<accession>A0AAV5AAC4</accession>